<dbReference type="Proteomes" id="UP000186685">
    <property type="component" value="Unassembled WGS sequence"/>
</dbReference>
<feature type="transmembrane region" description="Helical" evidence="1">
    <location>
        <begin position="53"/>
        <end position="74"/>
    </location>
</feature>
<dbReference type="InterPro" id="IPR012373">
    <property type="entry name" value="Ferrdict_sens_TM"/>
</dbReference>
<evidence type="ECO:0000259" key="2">
    <source>
        <dbReference type="Pfam" id="PF04773"/>
    </source>
</evidence>
<gene>
    <name evidence="4" type="ORF">BHV76_00750</name>
</gene>
<evidence type="ECO:0008006" key="6">
    <source>
        <dbReference type="Google" id="ProtNLM"/>
    </source>
</evidence>
<comment type="caution">
    <text evidence="4">The sequence shown here is derived from an EMBL/GenBank/DDBJ whole genome shotgun (WGS) entry which is preliminary data.</text>
</comment>
<name>A0A854C4C6_9BACT</name>
<dbReference type="PANTHER" id="PTHR30273">
    <property type="entry name" value="PERIPLASMIC SIGNAL SENSOR AND SIGMA FACTOR ACTIVATOR FECR-RELATED"/>
    <property type="match status" value="1"/>
</dbReference>
<keyword evidence="1" id="KW-1133">Transmembrane helix</keyword>
<dbReference type="PANTHER" id="PTHR30273:SF2">
    <property type="entry name" value="PROTEIN FECR"/>
    <property type="match status" value="1"/>
</dbReference>
<feature type="domain" description="Protein FecR C-terminal" evidence="3">
    <location>
        <begin position="289"/>
        <end position="356"/>
    </location>
</feature>
<protein>
    <recommendedName>
        <fullName evidence="6">FecR family protein</fullName>
    </recommendedName>
</protein>
<dbReference type="InterPro" id="IPR006860">
    <property type="entry name" value="FecR"/>
</dbReference>
<dbReference type="Pfam" id="PF16344">
    <property type="entry name" value="FecR_C"/>
    <property type="match status" value="1"/>
</dbReference>
<dbReference type="GO" id="GO:0016989">
    <property type="term" value="F:sigma factor antagonist activity"/>
    <property type="evidence" value="ECO:0007669"/>
    <property type="project" value="TreeGrafter"/>
</dbReference>
<sequence length="361" mass="41821">MKQLRQQTYRVLRMLLQYFRQAEIVESPEEIDKVWEQIKIQTARQQKIRQRRIFYVSTYAAATIAILITIGALVSGKFQLGYDTDWLEKYAMITDSIITNKSTNDIKLKLSNGKEVLIQSNGTVAYTSKNTLVVNKDTVHYETSKEENIDQIITPAGKQTQVVLADGTRLWVNASTRVIYPHEFKENLREIFVDGEVYLEVAHNKKAPFFVKKKNFSVQVLGTKFNVFSYQEEQLSSVVLVEGSVKVENKSQDKTILVPNQLIQIKDGYLEKPVKVDVNKYISWINNLLIYEEEPLPMVLKRLELYYGKKFIIKNNISDIQISGKLELKNSLSKVLHTLSYSFPIDFEEKEDSIWVMTRNN</sequence>
<keyword evidence="1" id="KW-0812">Transmembrane</keyword>
<dbReference type="AlphaFoldDB" id="A0A854C4C6"/>
<dbReference type="Gene3D" id="3.55.50.30">
    <property type="match status" value="1"/>
</dbReference>
<organism evidence="4 5">
    <name type="scientific">Phocaeicola plebeius</name>
    <dbReference type="NCBI Taxonomy" id="310297"/>
    <lineage>
        <taxon>Bacteria</taxon>
        <taxon>Pseudomonadati</taxon>
        <taxon>Bacteroidota</taxon>
        <taxon>Bacteroidia</taxon>
        <taxon>Bacteroidales</taxon>
        <taxon>Bacteroidaceae</taxon>
        <taxon>Phocaeicola</taxon>
    </lineage>
</organism>
<evidence type="ECO:0000313" key="5">
    <source>
        <dbReference type="Proteomes" id="UP000186685"/>
    </source>
</evidence>
<evidence type="ECO:0000313" key="4">
    <source>
        <dbReference type="EMBL" id="OKZ12871.1"/>
    </source>
</evidence>
<evidence type="ECO:0000256" key="1">
    <source>
        <dbReference type="SAM" id="Phobius"/>
    </source>
</evidence>
<reference evidence="4 5" key="1">
    <citation type="journal article" date="2016" name="Nat. Biotechnol.">
        <title>Measurement of bacterial replication rates in microbial communities.</title>
        <authorList>
            <person name="Brown C.T."/>
            <person name="Olm M.R."/>
            <person name="Thomas B.C."/>
            <person name="Banfield J.F."/>
        </authorList>
    </citation>
    <scope>NUCLEOTIDE SEQUENCE [LARGE SCALE GENOMIC DNA]</scope>
    <source>
        <strain evidence="4">45_130</strain>
    </source>
</reference>
<dbReference type="InterPro" id="IPR032508">
    <property type="entry name" value="FecR_C"/>
</dbReference>
<evidence type="ECO:0000259" key="3">
    <source>
        <dbReference type="Pfam" id="PF16344"/>
    </source>
</evidence>
<dbReference type="EMBL" id="MNQR01000003">
    <property type="protein sequence ID" value="OKZ12871.1"/>
    <property type="molecule type" value="Genomic_DNA"/>
</dbReference>
<dbReference type="Gene3D" id="2.60.120.1440">
    <property type="match status" value="1"/>
</dbReference>
<keyword evidence="1" id="KW-0472">Membrane</keyword>
<dbReference type="Pfam" id="PF04773">
    <property type="entry name" value="FecR"/>
    <property type="match status" value="1"/>
</dbReference>
<accession>A0A854C4C6</accession>
<feature type="domain" description="FecR protein" evidence="2">
    <location>
        <begin position="150"/>
        <end position="246"/>
    </location>
</feature>
<dbReference type="FunFam" id="2.60.120.1440:FF:000001">
    <property type="entry name" value="Putative anti-sigma factor"/>
    <property type="match status" value="1"/>
</dbReference>
<proteinExistence type="predicted"/>